<sequence>MSEVTQNAPSDKTKIEIGIAEAQETRAGALAHRPGEIDAAALLTARGTTAVPVVNGKGKACAASASPNSLTIEETKSTAVATTEATLTAQATTPVMSEEDNGSPELVAKI</sequence>
<proteinExistence type="predicted"/>
<keyword evidence="3" id="KW-1185">Reference proteome</keyword>
<evidence type="ECO:0000313" key="3">
    <source>
        <dbReference type="Proteomes" id="UP000095192"/>
    </source>
</evidence>
<dbReference type="EMBL" id="JROU02002045">
    <property type="protein sequence ID" value="OEH74415.1"/>
    <property type="molecule type" value="Genomic_DNA"/>
</dbReference>
<dbReference type="InParanoid" id="A0A1D3CT95"/>
<name>A0A1D3CT95_9EIME</name>
<organism evidence="2 3">
    <name type="scientific">Cyclospora cayetanensis</name>
    <dbReference type="NCBI Taxonomy" id="88456"/>
    <lineage>
        <taxon>Eukaryota</taxon>
        <taxon>Sar</taxon>
        <taxon>Alveolata</taxon>
        <taxon>Apicomplexa</taxon>
        <taxon>Conoidasida</taxon>
        <taxon>Coccidia</taxon>
        <taxon>Eucoccidiorida</taxon>
        <taxon>Eimeriorina</taxon>
        <taxon>Eimeriidae</taxon>
        <taxon>Cyclospora</taxon>
    </lineage>
</organism>
<evidence type="ECO:0000256" key="1">
    <source>
        <dbReference type="SAM" id="MobiDB-lite"/>
    </source>
</evidence>
<feature type="region of interest" description="Disordered" evidence="1">
    <location>
        <begin position="89"/>
        <end position="110"/>
    </location>
</feature>
<dbReference type="VEuPathDB" id="ToxoDB:cyc_01565"/>
<comment type="caution">
    <text evidence="2">The sequence shown here is derived from an EMBL/GenBank/DDBJ whole genome shotgun (WGS) entry which is preliminary data.</text>
</comment>
<accession>A0A1D3CT95</accession>
<dbReference type="AlphaFoldDB" id="A0A1D3CT95"/>
<evidence type="ECO:0000313" key="2">
    <source>
        <dbReference type="EMBL" id="OEH74415.1"/>
    </source>
</evidence>
<gene>
    <name evidence="2" type="ORF">cyc_01565</name>
</gene>
<protein>
    <submittedName>
        <fullName evidence="2">Uncharacterized protein</fullName>
    </submittedName>
</protein>
<dbReference type="Proteomes" id="UP000095192">
    <property type="component" value="Unassembled WGS sequence"/>
</dbReference>
<reference evidence="2 3" key="1">
    <citation type="journal article" date="2016" name="BMC Genomics">
        <title>Comparative genomics reveals Cyclospora cayetanensis possesses coccidia-like metabolism and invasion components but unique surface antigens.</title>
        <authorList>
            <person name="Liu S."/>
            <person name="Wang L."/>
            <person name="Zheng H."/>
            <person name="Xu Z."/>
            <person name="Roellig D.M."/>
            <person name="Li N."/>
            <person name="Frace M.A."/>
            <person name="Tang K."/>
            <person name="Arrowood M.J."/>
            <person name="Moss D.M."/>
            <person name="Zhang L."/>
            <person name="Feng Y."/>
            <person name="Xiao L."/>
        </authorList>
    </citation>
    <scope>NUCLEOTIDE SEQUENCE [LARGE SCALE GENOMIC DNA]</scope>
    <source>
        <strain evidence="2 3">CHN_HEN01</strain>
    </source>
</reference>